<sequence>MSAPEPRLAVHQFSREEAIEFAQTGRWKPLSPKERALVQLRQECLCMDFSAFHEGITELLGRPVYTHEFADPDRLWEEYHRGEPIGLDEILAKLPAHLKPIVVIVDQGGDA</sequence>
<evidence type="ECO:0000313" key="3">
    <source>
        <dbReference type="Proteomes" id="UP000664914"/>
    </source>
</evidence>
<dbReference type="Proteomes" id="UP000664914">
    <property type="component" value="Chromosome"/>
</dbReference>
<evidence type="ECO:0000313" key="2">
    <source>
        <dbReference type="EMBL" id="QTH19698.1"/>
    </source>
</evidence>
<name>A0A975CYL2_9SPHN</name>
<reference evidence="2" key="2">
    <citation type="submission" date="2021-04" db="EMBL/GenBank/DDBJ databases">
        <title>Isolation and genomic analysis of the ibuprofen-degrading bacterium Sphingomonas strain MPO218.</title>
        <authorList>
            <person name="Aulestia M."/>
            <person name="Flores A."/>
            <person name="Mangas E.L."/>
            <person name="Perez-Pulido A.J."/>
            <person name="Santero E."/>
            <person name="Camacho E.M."/>
        </authorList>
    </citation>
    <scope>NUCLEOTIDE SEQUENCE</scope>
    <source>
        <strain evidence="2">MPO218</strain>
    </source>
</reference>
<gene>
    <name evidence="2" type="ORF">HRJ34_15100</name>
</gene>
<feature type="domain" description="DUF7736" evidence="1">
    <location>
        <begin position="33"/>
        <end position="78"/>
    </location>
</feature>
<evidence type="ECO:0000259" key="1">
    <source>
        <dbReference type="Pfam" id="PF24875"/>
    </source>
</evidence>
<accession>A0A975CYL2</accession>
<dbReference type="EMBL" id="CP059319">
    <property type="protein sequence ID" value="QTH19698.1"/>
    <property type="molecule type" value="Genomic_DNA"/>
</dbReference>
<dbReference type="Pfam" id="PF24875">
    <property type="entry name" value="DUF7736"/>
    <property type="match status" value="1"/>
</dbReference>
<proteinExistence type="predicted"/>
<dbReference type="RefSeq" id="WP_125725397.1">
    <property type="nucleotide sequence ID" value="NZ_CP059319.1"/>
</dbReference>
<dbReference type="InterPro" id="IPR056638">
    <property type="entry name" value="DUF7736"/>
</dbReference>
<organism evidence="2 3">
    <name type="scientific">Rhizorhabdus wittichii</name>
    <dbReference type="NCBI Taxonomy" id="160791"/>
    <lineage>
        <taxon>Bacteria</taxon>
        <taxon>Pseudomonadati</taxon>
        <taxon>Pseudomonadota</taxon>
        <taxon>Alphaproteobacteria</taxon>
        <taxon>Sphingomonadales</taxon>
        <taxon>Sphingomonadaceae</taxon>
        <taxon>Rhizorhabdus</taxon>
    </lineage>
</organism>
<reference evidence="2" key="1">
    <citation type="submission" date="2020-07" db="EMBL/GenBank/DDBJ databases">
        <authorList>
            <person name="Camacho E."/>
        </authorList>
    </citation>
    <scope>NUCLEOTIDE SEQUENCE</scope>
    <source>
        <strain evidence="2">MPO218</strain>
    </source>
</reference>
<protein>
    <recommendedName>
        <fullName evidence="1">DUF7736 domain-containing protein</fullName>
    </recommendedName>
</protein>
<dbReference type="AlphaFoldDB" id="A0A975CYL2"/>